<dbReference type="Proteomes" id="UP000601055">
    <property type="component" value="Unassembled WGS sequence"/>
</dbReference>
<keyword evidence="1" id="KW-0238">DNA-binding</keyword>
<accession>A0A923IUE1</accession>
<dbReference type="GO" id="GO:0003677">
    <property type="term" value="F:DNA binding"/>
    <property type="evidence" value="ECO:0007669"/>
    <property type="project" value="UniProtKB-KW"/>
</dbReference>
<name>A0A923IUE1_9SPHI</name>
<proteinExistence type="predicted"/>
<gene>
    <name evidence="1" type="ORF">GM921_09975</name>
</gene>
<dbReference type="EMBL" id="WNXD01000002">
    <property type="protein sequence ID" value="MBB2145815.1"/>
    <property type="molecule type" value="Genomic_DNA"/>
</dbReference>
<keyword evidence="2" id="KW-1185">Reference proteome</keyword>
<dbReference type="RefSeq" id="WP_182922505.1">
    <property type="nucleotide sequence ID" value="NZ_WNXD01000002.1"/>
</dbReference>
<evidence type="ECO:0000313" key="2">
    <source>
        <dbReference type="Proteomes" id="UP000601055"/>
    </source>
</evidence>
<dbReference type="AlphaFoldDB" id="A0A923IUE1"/>
<dbReference type="PANTHER" id="PTHR34585:SF22">
    <property type="entry name" value="HELIX-TURN-HELIX DOMAIN-CONTAINING PROTEIN"/>
    <property type="match status" value="1"/>
</dbReference>
<reference evidence="1" key="1">
    <citation type="submission" date="2019-11" db="EMBL/GenBank/DDBJ databases">
        <title>Description of Pedobacter sp. LMG 31464T.</title>
        <authorList>
            <person name="Carlier A."/>
            <person name="Qi S."/>
            <person name="Vandamme P."/>
        </authorList>
    </citation>
    <scope>NUCLEOTIDE SEQUENCE</scope>
    <source>
        <strain evidence="1">LMG 31464</strain>
    </source>
</reference>
<evidence type="ECO:0000313" key="1">
    <source>
        <dbReference type="EMBL" id="MBB2145815.1"/>
    </source>
</evidence>
<protein>
    <submittedName>
        <fullName evidence="1">DNA-binding protein</fullName>
    </submittedName>
</protein>
<sequence length="98" mass="11150">MTALDLITRDDLQQFKLELFQELGSIFGKDKAESPKKFLRSKEVRKLLDISSGTLLNLRINGTLPFTMIGKIHYYKIQDINKILEANNSTNKIVATHG</sequence>
<comment type="caution">
    <text evidence="1">The sequence shown here is derived from an EMBL/GenBank/DDBJ whole genome shotgun (WGS) entry which is preliminary data.</text>
</comment>
<dbReference type="PANTHER" id="PTHR34585">
    <property type="match status" value="1"/>
</dbReference>
<organism evidence="1 2">
    <name type="scientific">Pedobacter planticolens</name>
    <dbReference type="NCBI Taxonomy" id="2679964"/>
    <lineage>
        <taxon>Bacteria</taxon>
        <taxon>Pseudomonadati</taxon>
        <taxon>Bacteroidota</taxon>
        <taxon>Sphingobacteriia</taxon>
        <taxon>Sphingobacteriales</taxon>
        <taxon>Sphingobacteriaceae</taxon>
        <taxon>Pedobacter</taxon>
    </lineage>
</organism>